<dbReference type="KEGG" id="blac:94345670"/>
<dbReference type="EMBL" id="SHOA02000014">
    <property type="protein sequence ID" value="TDH67326.1"/>
    <property type="molecule type" value="Genomic_DNA"/>
</dbReference>
<comment type="caution">
    <text evidence="3">The sequence shown here is derived from an EMBL/GenBank/DDBJ whole genome shotgun (WGS) entry which is preliminary data.</text>
</comment>
<feature type="compositionally biased region" description="Acidic residues" evidence="1">
    <location>
        <begin position="36"/>
        <end position="46"/>
    </location>
</feature>
<proteinExistence type="predicted"/>
<protein>
    <submittedName>
        <fullName evidence="3">Uncharacterized protein</fullName>
    </submittedName>
</protein>
<accession>A0A976FIT5</accession>
<dbReference type="GeneID" id="94345670"/>
<evidence type="ECO:0000256" key="2">
    <source>
        <dbReference type="SAM" id="SignalP"/>
    </source>
</evidence>
<evidence type="ECO:0000313" key="3">
    <source>
        <dbReference type="EMBL" id="TDH67326.1"/>
    </source>
</evidence>
<feature type="chain" id="PRO_5036894668" evidence="2">
    <location>
        <begin position="21"/>
        <end position="85"/>
    </location>
</feature>
<sequence>MKSSFAILGALCYLAAFATAEEPAVDNAVLTEAEPESFDAGMDDSSPDNQEYYGRRRGYRGGYDGYRGGNRGYRGGYGGNRGGYW</sequence>
<name>A0A976FIT5_BRELC</name>
<evidence type="ECO:0000313" key="4">
    <source>
        <dbReference type="Proteomes" id="UP000294530"/>
    </source>
</evidence>
<reference evidence="3 4" key="1">
    <citation type="journal article" date="2021" name="Genome Biol.">
        <title>AFLAP: assembly-free linkage analysis pipeline using k-mers from genome sequencing data.</title>
        <authorList>
            <person name="Fletcher K."/>
            <person name="Zhang L."/>
            <person name="Gil J."/>
            <person name="Han R."/>
            <person name="Cavanaugh K."/>
            <person name="Michelmore R."/>
        </authorList>
    </citation>
    <scope>NUCLEOTIDE SEQUENCE [LARGE SCALE GENOMIC DNA]</scope>
    <source>
        <strain evidence="3 4">SF5</strain>
    </source>
</reference>
<keyword evidence="2" id="KW-0732">Signal</keyword>
<evidence type="ECO:0000256" key="1">
    <source>
        <dbReference type="SAM" id="MobiDB-lite"/>
    </source>
</evidence>
<feature type="compositionally biased region" description="Gly residues" evidence="1">
    <location>
        <begin position="60"/>
        <end position="85"/>
    </location>
</feature>
<feature type="region of interest" description="Disordered" evidence="1">
    <location>
        <begin position="36"/>
        <end position="85"/>
    </location>
</feature>
<gene>
    <name evidence="3" type="ORF">CCR75_001898</name>
</gene>
<dbReference type="RefSeq" id="XP_067816825.1">
    <property type="nucleotide sequence ID" value="XM_067959999.1"/>
</dbReference>
<organism evidence="3 4">
    <name type="scientific">Bremia lactucae</name>
    <name type="common">Lettuce downy mildew</name>
    <dbReference type="NCBI Taxonomy" id="4779"/>
    <lineage>
        <taxon>Eukaryota</taxon>
        <taxon>Sar</taxon>
        <taxon>Stramenopiles</taxon>
        <taxon>Oomycota</taxon>
        <taxon>Peronosporomycetes</taxon>
        <taxon>Peronosporales</taxon>
        <taxon>Peronosporaceae</taxon>
        <taxon>Bremia</taxon>
    </lineage>
</organism>
<dbReference type="Proteomes" id="UP000294530">
    <property type="component" value="Unassembled WGS sequence"/>
</dbReference>
<feature type="signal peptide" evidence="2">
    <location>
        <begin position="1"/>
        <end position="20"/>
    </location>
</feature>
<keyword evidence="4" id="KW-1185">Reference proteome</keyword>
<dbReference type="AlphaFoldDB" id="A0A976FIT5"/>